<dbReference type="Proteomes" id="UP001501470">
    <property type="component" value="Unassembled WGS sequence"/>
</dbReference>
<reference evidence="2" key="1">
    <citation type="journal article" date="2019" name="Int. J. Syst. Evol. Microbiol.">
        <title>The Global Catalogue of Microorganisms (GCM) 10K type strain sequencing project: providing services to taxonomists for standard genome sequencing and annotation.</title>
        <authorList>
            <consortium name="The Broad Institute Genomics Platform"/>
            <consortium name="The Broad Institute Genome Sequencing Center for Infectious Disease"/>
            <person name="Wu L."/>
            <person name="Ma J."/>
        </authorList>
    </citation>
    <scope>NUCLEOTIDE SEQUENCE [LARGE SCALE GENOMIC DNA]</scope>
    <source>
        <strain evidence="2">JCM 15933</strain>
    </source>
</reference>
<evidence type="ECO:0000313" key="2">
    <source>
        <dbReference type="Proteomes" id="UP001501470"/>
    </source>
</evidence>
<sequence length="203" mass="22044">MADEDTADLFEASLLLLAGTAPLRHATAARRRTDWEVVAAAWDGAPLRVEFEAEYAAARFAEVIRAVPEVDCWTGRREAGIRRRYETFVVDVAAAEPGSVLARLQDEWTRAADLLLGDGAADETRLRTRAVAVWRCALLTGAPRHSRAGLRLRAPDGRSLRLLMRSAQVLGVTCEAHTGRGRQILSVGGRGAVTLRSTTRAAS</sequence>
<dbReference type="RefSeq" id="WP_344511698.1">
    <property type="nucleotide sequence ID" value="NZ_BAAAQD010000029.1"/>
</dbReference>
<organism evidence="1 2">
    <name type="scientific">Dactylosporangium maewongense</name>
    <dbReference type="NCBI Taxonomy" id="634393"/>
    <lineage>
        <taxon>Bacteria</taxon>
        <taxon>Bacillati</taxon>
        <taxon>Actinomycetota</taxon>
        <taxon>Actinomycetes</taxon>
        <taxon>Micromonosporales</taxon>
        <taxon>Micromonosporaceae</taxon>
        <taxon>Dactylosporangium</taxon>
    </lineage>
</organism>
<dbReference type="EMBL" id="BAAAQD010000029">
    <property type="protein sequence ID" value="GAA1560243.1"/>
    <property type="molecule type" value="Genomic_DNA"/>
</dbReference>
<evidence type="ECO:0000313" key="1">
    <source>
        <dbReference type="EMBL" id="GAA1560243.1"/>
    </source>
</evidence>
<name>A0ABP4NDW1_9ACTN</name>
<comment type="caution">
    <text evidence="1">The sequence shown here is derived from an EMBL/GenBank/DDBJ whole genome shotgun (WGS) entry which is preliminary data.</text>
</comment>
<protein>
    <submittedName>
        <fullName evidence="1">Uncharacterized protein</fullName>
    </submittedName>
</protein>
<keyword evidence="2" id="KW-1185">Reference proteome</keyword>
<proteinExistence type="predicted"/>
<gene>
    <name evidence="1" type="ORF">GCM10009827_096780</name>
</gene>
<accession>A0ABP4NDW1</accession>